<dbReference type="PROSITE" id="PS51534">
    <property type="entry name" value="SEFIR"/>
    <property type="match status" value="1"/>
</dbReference>
<dbReference type="GO" id="GO:0007165">
    <property type="term" value="P:signal transduction"/>
    <property type="evidence" value="ECO:0007669"/>
    <property type="project" value="InterPro"/>
</dbReference>
<dbReference type="Proteomes" id="UP000054903">
    <property type="component" value="Unassembled WGS sequence"/>
</dbReference>
<dbReference type="Pfam" id="PF13676">
    <property type="entry name" value="TIR_2"/>
    <property type="match status" value="1"/>
</dbReference>
<dbReference type="InterPro" id="IPR000157">
    <property type="entry name" value="TIR_dom"/>
</dbReference>
<gene>
    <name evidence="2" type="ORF">AWB77_06832</name>
</gene>
<evidence type="ECO:0000313" key="2">
    <source>
        <dbReference type="EMBL" id="SAL03611.1"/>
    </source>
</evidence>
<name>A0A158E9P3_9BURK</name>
<proteinExistence type="predicted"/>
<evidence type="ECO:0000313" key="3">
    <source>
        <dbReference type="Proteomes" id="UP000054903"/>
    </source>
</evidence>
<evidence type="ECO:0000259" key="1">
    <source>
        <dbReference type="PROSITE" id="PS51534"/>
    </source>
</evidence>
<dbReference type="EMBL" id="FCNX02000033">
    <property type="protein sequence ID" value="SAL03611.1"/>
    <property type="molecule type" value="Genomic_DNA"/>
</dbReference>
<accession>A0A158E9P3</accession>
<dbReference type="STRING" id="1777138.AWB77_06832"/>
<dbReference type="AlphaFoldDB" id="A0A158E9P3"/>
<feature type="domain" description="SEFIR" evidence="1">
    <location>
        <begin position="1"/>
        <end position="124"/>
    </location>
</feature>
<comment type="caution">
    <text evidence="2">The sequence shown here is derived from an EMBL/GenBank/DDBJ whole genome shotgun (WGS) entry which is preliminary data.</text>
</comment>
<reference evidence="2" key="1">
    <citation type="submission" date="2016-01" db="EMBL/GenBank/DDBJ databases">
        <authorList>
            <person name="Peeters C."/>
        </authorList>
    </citation>
    <scope>NUCLEOTIDE SEQUENCE</scope>
    <source>
        <strain evidence="2">LMG 29320</strain>
    </source>
</reference>
<keyword evidence="3" id="KW-1185">Reference proteome</keyword>
<dbReference type="InterPro" id="IPR013568">
    <property type="entry name" value="SEFIR_dom"/>
</dbReference>
<protein>
    <submittedName>
        <fullName evidence="2">SEFIR domain protein</fullName>
    </submittedName>
</protein>
<sequence>MHEQWVMDLAERLAEDDVDVIIDKWALREGHDAHAFMEQMVTDPEITKVVMICDAAYVEKANRRARGVGTETQIITGEIYSNTTQDKFVAVIAEKDAEGNALVPVYYKGRIYIDLSDAGRHEEEYERLLRWVYDQPVYVKPSRGKKPAFLSEAPSARVGNRSAMKRALEQLRDGKPTASGAVGDYLSSVAEDFERLRIIKEKGVQFDDQVVQSIESFLQTRDEVLTVIQAVARYEPSDENVKKIHRFFEALLRYYFPAPDVMQWSDTDFDNFVFVTYELFLHTLAIFIDAEQFGQARYLIATEFYVGRNHRFGNEPMVASSAIDGQLKSLEYRNSRLNMRRESVQADLLRDRSKSGAVRFESLAQADLILYLYFKRKPDSWWYPLTTVFLGMSHSALPVFARANSKKYFHKLRVLLGFDTADQMREWIREMESGNALPKSGFHRLPLGRLTAAEQLATKE</sequence>
<organism evidence="2 3">
    <name type="scientific">Caballeronia fortuita</name>
    <dbReference type="NCBI Taxonomy" id="1777138"/>
    <lineage>
        <taxon>Bacteria</taxon>
        <taxon>Pseudomonadati</taxon>
        <taxon>Pseudomonadota</taxon>
        <taxon>Betaproteobacteria</taxon>
        <taxon>Burkholderiales</taxon>
        <taxon>Burkholderiaceae</taxon>
        <taxon>Caballeronia</taxon>
    </lineage>
</organism>